<accession>A0ACD5GMZ0</accession>
<dbReference type="EMBL" id="CP182909">
    <property type="protein sequence ID" value="XPM62210.1"/>
    <property type="molecule type" value="Genomic_DNA"/>
</dbReference>
<evidence type="ECO:0000313" key="2">
    <source>
        <dbReference type="Proteomes" id="UP000095472"/>
    </source>
</evidence>
<keyword evidence="2" id="KW-1185">Reference proteome</keyword>
<name>A0ACD5GMZ0_9CYAN</name>
<sequence>MDDSAGSAIGNLRDRLDGGVEDSKTTGDRCNPDRHARVRGFSAAEAYVLAPIYSDLQDNLRPNGIYRQTSNSSCAPAALATLLRYWNIDAPESEVARLAGTSRLGTTMPQLIVAARELGMEGVEMKATWEQVQAVNRPGILGVWLIAGSRKLPHAVTLVAMSDRYALIADPARGRFYNLNRTEFAEIWRQQYVPIFQPSEATLTPQQAVQLSPTFGL</sequence>
<dbReference type="Proteomes" id="UP000095472">
    <property type="component" value="Chromosome"/>
</dbReference>
<proteinExistence type="predicted"/>
<protein>
    <submittedName>
        <fullName evidence="1">Cysteine peptidase family C39 domain-containing protein</fullName>
    </submittedName>
</protein>
<gene>
    <name evidence="1" type="ORF">BH720_020540</name>
</gene>
<reference evidence="1 2" key="1">
    <citation type="journal article" date="2016" name="Genome Announc.">
        <title>Draft Genome Sequence of the Thermotolerant Cyanobacterium Desertifilum sp. IPPAS B-1220.</title>
        <authorList>
            <person name="Mironov K.S."/>
            <person name="Sinetova M.A."/>
            <person name="Bolatkhan K."/>
            <person name="Zayadan B.K."/>
            <person name="Ustinova V.V."/>
            <person name="Kupriyanova E.V."/>
            <person name="Skrypnik A.N."/>
            <person name="Gogoleva N.E."/>
            <person name="Gogolev Y.V."/>
            <person name="Los D.A."/>
        </authorList>
    </citation>
    <scope>NUCLEOTIDE SEQUENCE [LARGE SCALE GENOMIC DNA]</scope>
    <source>
        <strain evidence="1 2">IPPAS B-1220</strain>
    </source>
</reference>
<evidence type="ECO:0000313" key="1">
    <source>
        <dbReference type="EMBL" id="XPM62210.1"/>
    </source>
</evidence>
<organism evidence="1 2">
    <name type="scientific">Desertifilum tharense IPPAS B-1220</name>
    <dbReference type="NCBI Taxonomy" id="1781255"/>
    <lineage>
        <taxon>Bacteria</taxon>
        <taxon>Bacillati</taxon>
        <taxon>Cyanobacteriota</taxon>
        <taxon>Cyanophyceae</taxon>
        <taxon>Desertifilales</taxon>
        <taxon>Desertifilaceae</taxon>
        <taxon>Desertifilum</taxon>
    </lineage>
</organism>